<evidence type="ECO:0008006" key="4">
    <source>
        <dbReference type="Google" id="ProtNLM"/>
    </source>
</evidence>
<evidence type="ECO:0000313" key="3">
    <source>
        <dbReference type="Proteomes" id="UP000318294"/>
    </source>
</evidence>
<reference evidence="2 3" key="1">
    <citation type="submission" date="2019-07" db="EMBL/GenBank/DDBJ databases">
        <title>Tepidimonas charontis SPSP-6 draft genome.</title>
        <authorList>
            <person name="Da Costa M.S."/>
            <person name="Froufe H.J.C."/>
            <person name="Egas C."/>
            <person name="Albuquerque L."/>
        </authorList>
    </citation>
    <scope>NUCLEOTIDE SEQUENCE [LARGE SCALE GENOMIC DNA]</scope>
    <source>
        <strain evidence="2 3">SPSP-6</strain>
    </source>
</reference>
<keyword evidence="3" id="KW-1185">Reference proteome</keyword>
<organism evidence="2 3">
    <name type="scientific">Tepidimonas charontis</name>
    <dbReference type="NCBI Taxonomy" id="2267262"/>
    <lineage>
        <taxon>Bacteria</taxon>
        <taxon>Pseudomonadati</taxon>
        <taxon>Pseudomonadota</taxon>
        <taxon>Betaproteobacteria</taxon>
        <taxon>Burkholderiales</taxon>
        <taxon>Tepidimonas</taxon>
    </lineage>
</organism>
<dbReference type="Proteomes" id="UP000318294">
    <property type="component" value="Unassembled WGS sequence"/>
</dbReference>
<comment type="caution">
    <text evidence="2">The sequence shown here is derived from an EMBL/GenBank/DDBJ whole genome shotgun (WGS) entry which is preliminary data.</text>
</comment>
<dbReference type="InterPro" id="IPR012337">
    <property type="entry name" value="RNaseH-like_sf"/>
</dbReference>
<evidence type="ECO:0000313" key="2">
    <source>
        <dbReference type="EMBL" id="TSE30783.1"/>
    </source>
</evidence>
<dbReference type="AlphaFoldDB" id="A0A554X4Q5"/>
<evidence type="ECO:0000256" key="1">
    <source>
        <dbReference type="SAM" id="MobiDB-lite"/>
    </source>
</evidence>
<dbReference type="InterPro" id="IPR036397">
    <property type="entry name" value="RNaseH_sf"/>
</dbReference>
<dbReference type="EMBL" id="VJON01000051">
    <property type="protein sequence ID" value="TSE30783.1"/>
    <property type="molecule type" value="Genomic_DNA"/>
</dbReference>
<feature type="region of interest" description="Disordered" evidence="1">
    <location>
        <begin position="93"/>
        <end position="114"/>
    </location>
</feature>
<accession>A0A554X4Q5</accession>
<gene>
    <name evidence="2" type="ORF">Tchar_02377</name>
</gene>
<proteinExistence type="predicted"/>
<protein>
    <recommendedName>
        <fullName evidence="4">Integrase catalytic domain-containing protein</fullName>
    </recommendedName>
</protein>
<name>A0A554X4Q5_9BURK</name>
<dbReference type="Gene3D" id="3.30.420.10">
    <property type="entry name" value="Ribonuclease H-like superfamily/Ribonuclease H"/>
    <property type="match status" value="1"/>
</dbReference>
<dbReference type="GO" id="GO:0003676">
    <property type="term" value="F:nucleic acid binding"/>
    <property type="evidence" value="ECO:0007669"/>
    <property type="project" value="InterPro"/>
</dbReference>
<dbReference type="SUPFAM" id="SSF53098">
    <property type="entry name" value="Ribonuclease H-like"/>
    <property type="match status" value="1"/>
</dbReference>
<sequence>MVERFNGRIADILRTHHFHCGEELEATILRYVWLYNHQPPQKALGHVSPIQAMIQWQRSHPELFNRRVTNQPGHDTWAFDILTVLLSGLAATHRRTGDNPGAKRVLRPPGSASP</sequence>